<comment type="cofactor">
    <cofactor evidence="1">
        <name>Mg(2+)</name>
        <dbReference type="ChEBI" id="CHEBI:18420"/>
    </cofactor>
</comment>
<protein>
    <submittedName>
        <fullName evidence="4">NUDIX hydrolase</fullName>
        <ecNumber evidence="4">3.6.-.-</ecNumber>
    </submittedName>
</protein>
<sequence>MTDEDADTHEDLAWETLDEEVAYACPGFEIVHQDVRLPDGTETDFDYLHDEPAVVVLPFTPDGDVVVVEEWRQAVERVNRGLPAGGVEQADADVAATAHRELEEETGYVADEVEELGAFEAANGVTDAVHHYFVARGCEPTGEQELDFNESIQVDTTTLAELKAGIRDGDVPDARTALAVTYYELFG</sequence>
<keyword evidence="5" id="KW-1185">Reference proteome</keyword>
<proteinExistence type="predicted"/>
<feature type="domain" description="Nudix hydrolase" evidence="3">
    <location>
        <begin position="49"/>
        <end position="179"/>
    </location>
</feature>
<dbReference type="PANTHER" id="PTHR11839">
    <property type="entry name" value="UDP/ADP-SUGAR PYROPHOSPHATASE"/>
    <property type="match status" value="1"/>
</dbReference>
<dbReference type="EC" id="3.6.-.-" evidence="4"/>
<dbReference type="EMBL" id="JBHTAR010000011">
    <property type="protein sequence ID" value="MFC7201390.1"/>
    <property type="molecule type" value="Genomic_DNA"/>
</dbReference>
<evidence type="ECO:0000313" key="4">
    <source>
        <dbReference type="EMBL" id="MFC7201390.1"/>
    </source>
</evidence>
<reference evidence="4 5" key="1">
    <citation type="journal article" date="2019" name="Int. J. Syst. Evol. Microbiol.">
        <title>The Global Catalogue of Microorganisms (GCM) 10K type strain sequencing project: providing services to taxonomists for standard genome sequencing and annotation.</title>
        <authorList>
            <consortium name="The Broad Institute Genomics Platform"/>
            <consortium name="The Broad Institute Genome Sequencing Center for Infectious Disease"/>
            <person name="Wu L."/>
            <person name="Ma J."/>
        </authorList>
    </citation>
    <scope>NUCLEOTIDE SEQUENCE [LARGE SCALE GENOMIC DNA]</scope>
    <source>
        <strain evidence="4 5">XZGYJ-43</strain>
    </source>
</reference>
<evidence type="ECO:0000256" key="2">
    <source>
        <dbReference type="ARBA" id="ARBA00022801"/>
    </source>
</evidence>
<gene>
    <name evidence="4" type="ORF">ACFQJ9_18605</name>
</gene>
<dbReference type="GO" id="GO:0016787">
    <property type="term" value="F:hydrolase activity"/>
    <property type="evidence" value="ECO:0007669"/>
    <property type="project" value="UniProtKB-KW"/>
</dbReference>
<dbReference type="AlphaFoldDB" id="A0ABD5Z824"/>
<comment type="caution">
    <text evidence="4">The sequence shown here is derived from an EMBL/GenBank/DDBJ whole genome shotgun (WGS) entry which is preliminary data.</text>
</comment>
<evidence type="ECO:0000313" key="5">
    <source>
        <dbReference type="Proteomes" id="UP001596447"/>
    </source>
</evidence>
<dbReference type="RefSeq" id="WP_279528138.1">
    <property type="nucleotide sequence ID" value="NZ_CP122312.1"/>
</dbReference>
<dbReference type="Gene3D" id="3.90.79.10">
    <property type="entry name" value="Nucleoside Triphosphate Pyrophosphohydrolase"/>
    <property type="match status" value="1"/>
</dbReference>
<dbReference type="CDD" id="cd03424">
    <property type="entry name" value="NUDIX_ADPRase_Nudt5_UGPPase_Nudt14"/>
    <property type="match status" value="1"/>
</dbReference>
<dbReference type="PANTHER" id="PTHR11839:SF18">
    <property type="entry name" value="NUDIX HYDROLASE DOMAIN-CONTAINING PROTEIN"/>
    <property type="match status" value="1"/>
</dbReference>
<dbReference type="Proteomes" id="UP001596447">
    <property type="component" value="Unassembled WGS sequence"/>
</dbReference>
<dbReference type="InterPro" id="IPR000086">
    <property type="entry name" value="NUDIX_hydrolase_dom"/>
</dbReference>
<name>A0ABD5Z824_9EURY</name>
<dbReference type="SUPFAM" id="SSF55811">
    <property type="entry name" value="Nudix"/>
    <property type="match status" value="1"/>
</dbReference>
<accession>A0ABD5Z824</accession>
<organism evidence="4 5">
    <name type="scientific">Halospeciosus flavus</name>
    <dbReference type="NCBI Taxonomy" id="3032283"/>
    <lineage>
        <taxon>Archaea</taxon>
        <taxon>Methanobacteriati</taxon>
        <taxon>Methanobacteriota</taxon>
        <taxon>Stenosarchaea group</taxon>
        <taxon>Halobacteria</taxon>
        <taxon>Halobacteriales</taxon>
        <taxon>Halobacteriaceae</taxon>
        <taxon>Halospeciosus</taxon>
    </lineage>
</organism>
<dbReference type="PROSITE" id="PS51462">
    <property type="entry name" value="NUDIX"/>
    <property type="match status" value="1"/>
</dbReference>
<keyword evidence="2 4" id="KW-0378">Hydrolase</keyword>
<dbReference type="InterPro" id="IPR015797">
    <property type="entry name" value="NUDIX_hydrolase-like_dom_sf"/>
</dbReference>
<dbReference type="Pfam" id="PF00293">
    <property type="entry name" value="NUDIX"/>
    <property type="match status" value="1"/>
</dbReference>
<evidence type="ECO:0000259" key="3">
    <source>
        <dbReference type="PROSITE" id="PS51462"/>
    </source>
</evidence>
<evidence type="ECO:0000256" key="1">
    <source>
        <dbReference type="ARBA" id="ARBA00001946"/>
    </source>
</evidence>